<sequence length="478" mass="51939">MWTIHDKMGFSPGHSVKCKNRIEVRDPQDDSLIATVPAVTAEGMEKAVKRGGEGAKIAAEMPVHQRVSVLHRSADLVASRREEFATLISREGSKTIREARKEVDRAVETLRISAEEARRIQGETLSFDQMPGSENRAGGWYRFPIGLVGAITPFNDPLNLVAHKVGPAVASGNAVIVKPASFTPLSALKLWEVMQEAGLPSPVFSVVPGRGGEVGDVLVSHPDVRMVSFTGGVDAGREIARKAGIKKLSMELGSNCPAIVLGDADLPAAVESCVSGAFWAAGQNCLKVQRVYIEDSIYADFLERFVSRTRQYRIGDKLSEETDMGPLIHRREAERVDRWVREALDQGATLCCGGERDGAYYSPTVLTDLPEGSCLEREEVFGPVVGLYPVRSAEEAVKRANRSDFGLQAGVFTKNLDQAFGLIRRLEVGGVMVNDSSDYRIDAMPFGGVKQSGLGREGVRFAIGEMTETKVVCFRLGS</sequence>
<dbReference type="OrthoDB" id="9762913at2"/>
<dbReference type="RefSeq" id="WP_108024443.1">
    <property type="nucleotide sequence ID" value="NZ_QBKR01000016.1"/>
</dbReference>
<comment type="similarity">
    <text evidence="1">Belongs to the aldehyde dehydrogenase family.</text>
</comment>
<dbReference type="Gene3D" id="3.40.605.10">
    <property type="entry name" value="Aldehyde Dehydrogenase, Chain A, domain 1"/>
    <property type="match status" value="1"/>
</dbReference>
<keyword evidence="9" id="KW-1185">Reference proteome</keyword>
<dbReference type="PANTHER" id="PTHR42991:SF1">
    <property type="entry name" value="ALDEHYDE DEHYDROGENASE"/>
    <property type="match status" value="1"/>
</dbReference>
<dbReference type="InterPro" id="IPR016161">
    <property type="entry name" value="Ald_DH/histidinol_DH"/>
</dbReference>
<accession>A0A2T6BQZ2</accession>
<dbReference type="Proteomes" id="UP000244240">
    <property type="component" value="Unassembled WGS sequence"/>
</dbReference>
<dbReference type="SUPFAM" id="SSF53720">
    <property type="entry name" value="ALDH-like"/>
    <property type="match status" value="1"/>
</dbReference>
<dbReference type="InterPro" id="IPR051020">
    <property type="entry name" value="ALDH-related_metabolic_enz"/>
</dbReference>
<dbReference type="GO" id="GO:0008911">
    <property type="term" value="F:lactaldehyde dehydrogenase (NAD+) activity"/>
    <property type="evidence" value="ECO:0007669"/>
    <property type="project" value="TreeGrafter"/>
</dbReference>
<evidence type="ECO:0000256" key="2">
    <source>
        <dbReference type="ARBA" id="ARBA00023002"/>
    </source>
</evidence>
<protein>
    <recommendedName>
        <fullName evidence="6">3-sulfolactaldehyde dehydrogenase</fullName>
        <ecNumber evidence="5">1.2.1.97</ecNumber>
    </recommendedName>
</protein>
<evidence type="ECO:0000256" key="4">
    <source>
        <dbReference type="ARBA" id="ARBA00054572"/>
    </source>
</evidence>
<dbReference type="InterPro" id="IPR016162">
    <property type="entry name" value="Ald_DH_N"/>
</dbReference>
<dbReference type="InterPro" id="IPR015590">
    <property type="entry name" value="Aldehyde_DH_dom"/>
</dbReference>
<dbReference type="Pfam" id="PF00171">
    <property type="entry name" value="Aldedh"/>
    <property type="match status" value="1"/>
</dbReference>
<comment type="caution">
    <text evidence="8">The sequence shown here is derived from an EMBL/GenBank/DDBJ whole genome shotgun (WGS) entry which is preliminary data.</text>
</comment>
<evidence type="ECO:0000259" key="7">
    <source>
        <dbReference type="Pfam" id="PF00171"/>
    </source>
</evidence>
<evidence type="ECO:0000256" key="3">
    <source>
        <dbReference type="ARBA" id="ARBA00050326"/>
    </source>
</evidence>
<dbReference type="PANTHER" id="PTHR42991">
    <property type="entry name" value="ALDEHYDE DEHYDROGENASE"/>
    <property type="match status" value="1"/>
</dbReference>
<evidence type="ECO:0000256" key="6">
    <source>
        <dbReference type="ARBA" id="ARBA00067277"/>
    </source>
</evidence>
<feature type="domain" description="Aldehyde dehydrogenase" evidence="7">
    <location>
        <begin position="20"/>
        <end position="472"/>
    </location>
</feature>
<dbReference type="CDD" id="cd07149">
    <property type="entry name" value="ALDH_y4uC"/>
    <property type="match status" value="1"/>
</dbReference>
<name>A0A2T6BQZ2_9BACL</name>
<proteinExistence type="inferred from homology"/>
<dbReference type="FunFam" id="3.40.309.10:FF:000009">
    <property type="entry name" value="Aldehyde dehydrogenase A"/>
    <property type="match status" value="1"/>
</dbReference>
<comment type="catalytic activity">
    <reaction evidence="3">
        <text>(2S)-3-sulfolactaldehyde + NAD(+) + H2O = (2S)-3-sulfolactate + NADH + 2 H(+)</text>
        <dbReference type="Rhea" id="RHEA:47932"/>
        <dbReference type="ChEBI" id="CHEBI:15377"/>
        <dbReference type="ChEBI" id="CHEBI:15378"/>
        <dbReference type="ChEBI" id="CHEBI:57540"/>
        <dbReference type="ChEBI" id="CHEBI:57945"/>
        <dbReference type="ChEBI" id="CHEBI:61289"/>
        <dbReference type="ChEBI" id="CHEBI:90109"/>
        <dbReference type="EC" id="1.2.1.97"/>
    </reaction>
    <physiologicalReaction direction="left-to-right" evidence="3">
        <dbReference type="Rhea" id="RHEA:47933"/>
    </physiologicalReaction>
</comment>
<evidence type="ECO:0000256" key="5">
    <source>
        <dbReference type="ARBA" id="ARBA00066984"/>
    </source>
</evidence>
<evidence type="ECO:0000313" key="8">
    <source>
        <dbReference type="EMBL" id="PTX58466.1"/>
    </source>
</evidence>
<dbReference type="AlphaFoldDB" id="A0A2T6BQZ2"/>
<comment type="function">
    <text evidence="4">Part of the sulfo-TAL (or sulfo-SFT) pathway, a D-sulfoquinovose degradation pathway that produces sulfolactate (SL). Catalyzes the oxidation of 3-sulfolactaldehyde (SLA) to sulfolactate (SL).</text>
</comment>
<organism evidence="8 9">
    <name type="scientific">Melghirimyces profundicolus</name>
    <dbReference type="NCBI Taxonomy" id="1242148"/>
    <lineage>
        <taxon>Bacteria</taxon>
        <taxon>Bacillati</taxon>
        <taxon>Bacillota</taxon>
        <taxon>Bacilli</taxon>
        <taxon>Bacillales</taxon>
        <taxon>Thermoactinomycetaceae</taxon>
        <taxon>Melghirimyces</taxon>
    </lineage>
</organism>
<keyword evidence="2" id="KW-0560">Oxidoreductase</keyword>
<evidence type="ECO:0000313" key="9">
    <source>
        <dbReference type="Proteomes" id="UP000244240"/>
    </source>
</evidence>
<reference evidence="8 9" key="1">
    <citation type="submission" date="2018-04" db="EMBL/GenBank/DDBJ databases">
        <title>Genomic Encyclopedia of Archaeal and Bacterial Type Strains, Phase II (KMG-II): from individual species to whole genera.</title>
        <authorList>
            <person name="Goeker M."/>
        </authorList>
    </citation>
    <scope>NUCLEOTIDE SEQUENCE [LARGE SCALE GENOMIC DNA]</scope>
    <source>
        <strain evidence="8 9">DSM 45787</strain>
    </source>
</reference>
<dbReference type="EC" id="1.2.1.97" evidence="5"/>
<evidence type="ECO:0000256" key="1">
    <source>
        <dbReference type="ARBA" id="ARBA00009986"/>
    </source>
</evidence>
<gene>
    <name evidence="8" type="ORF">C8P63_11653</name>
</gene>
<dbReference type="InterPro" id="IPR016163">
    <property type="entry name" value="Ald_DH_C"/>
</dbReference>
<dbReference type="EMBL" id="QBKR01000016">
    <property type="protein sequence ID" value="PTX58466.1"/>
    <property type="molecule type" value="Genomic_DNA"/>
</dbReference>
<dbReference type="FunFam" id="3.40.605.10:FF:000007">
    <property type="entry name" value="NAD/NADP-dependent betaine aldehyde dehydrogenase"/>
    <property type="match status" value="1"/>
</dbReference>
<dbReference type="Gene3D" id="3.40.309.10">
    <property type="entry name" value="Aldehyde Dehydrogenase, Chain A, domain 2"/>
    <property type="match status" value="1"/>
</dbReference>